<dbReference type="AlphaFoldDB" id="A0A1B6D8N0"/>
<organism evidence="2">
    <name type="scientific">Clastoptera arizonana</name>
    <name type="common">Arizona spittle bug</name>
    <dbReference type="NCBI Taxonomy" id="38151"/>
    <lineage>
        <taxon>Eukaryota</taxon>
        <taxon>Metazoa</taxon>
        <taxon>Ecdysozoa</taxon>
        <taxon>Arthropoda</taxon>
        <taxon>Hexapoda</taxon>
        <taxon>Insecta</taxon>
        <taxon>Pterygota</taxon>
        <taxon>Neoptera</taxon>
        <taxon>Paraneoptera</taxon>
        <taxon>Hemiptera</taxon>
        <taxon>Auchenorrhyncha</taxon>
        <taxon>Cercopoidea</taxon>
        <taxon>Clastopteridae</taxon>
        <taxon>Clastoptera</taxon>
    </lineage>
</organism>
<name>A0A1B6D8N0_9HEMI</name>
<protein>
    <submittedName>
        <fullName evidence="2">Uncharacterized protein</fullName>
    </submittedName>
</protein>
<gene>
    <name evidence="2" type="ORF">g.13738</name>
</gene>
<feature type="signal peptide" evidence="1">
    <location>
        <begin position="1"/>
        <end position="18"/>
    </location>
</feature>
<evidence type="ECO:0000256" key="1">
    <source>
        <dbReference type="SAM" id="SignalP"/>
    </source>
</evidence>
<keyword evidence="1" id="KW-0732">Signal</keyword>
<accession>A0A1B6D8N0</accession>
<proteinExistence type="predicted"/>
<sequence length="185" mass="21732">MPTGVIIIFLSILSVTLLMKTEEEIEVEQGKPEDTGDDAETRVEYFFTKFAREVAKNYHDIMGPEVKPEVKFEKLKKVSKLCYIVLKYTLQNWKVFLCQDKGLQYRLGNVTKDIKEVLLSDVKMEDKEASMKQLLTKISALIQELNIEEIIPYHVVSHYPKSFITLDQRIRPYNATEDEQYYNYY</sequence>
<dbReference type="EMBL" id="GEDC01015244">
    <property type="protein sequence ID" value="JAS22054.1"/>
    <property type="molecule type" value="Transcribed_RNA"/>
</dbReference>
<reference evidence="2" key="1">
    <citation type="submission" date="2015-12" db="EMBL/GenBank/DDBJ databases">
        <title>De novo transcriptome assembly of four potential Pierce s Disease insect vectors from Arizona vineyards.</title>
        <authorList>
            <person name="Tassone E.E."/>
        </authorList>
    </citation>
    <scope>NUCLEOTIDE SEQUENCE</scope>
</reference>
<evidence type="ECO:0000313" key="2">
    <source>
        <dbReference type="EMBL" id="JAS22054.1"/>
    </source>
</evidence>
<feature type="chain" id="PRO_5008581176" evidence="1">
    <location>
        <begin position="19"/>
        <end position="185"/>
    </location>
</feature>